<proteinExistence type="predicted"/>
<keyword evidence="1" id="KW-0472">Membrane</keyword>
<keyword evidence="1" id="KW-1133">Transmembrane helix</keyword>
<reference evidence="3 4" key="1">
    <citation type="submission" date="2019-08" db="EMBL/GenBank/DDBJ databases">
        <title>Archangium and Cystobacter genomes.</title>
        <authorList>
            <person name="Chen I.-C.K."/>
            <person name="Wielgoss S."/>
        </authorList>
    </citation>
    <scope>NUCLEOTIDE SEQUENCE [LARGE SCALE GENOMIC DNA]</scope>
    <source>
        <strain evidence="3 4">Cbm 6</strain>
    </source>
</reference>
<accession>A0ABY9X6Y0</accession>
<organism evidence="3 4">
    <name type="scientific">Archangium minus</name>
    <dbReference type="NCBI Taxonomy" id="83450"/>
    <lineage>
        <taxon>Bacteria</taxon>
        <taxon>Pseudomonadati</taxon>
        <taxon>Myxococcota</taxon>
        <taxon>Myxococcia</taxon>
        <taxon>Myxococcales</taxon>
        <taxon>Cystobacterineae</taxon>
        <taxon>Archangiaceae</taxon>
        <taxon>Archangium</taxon>
    </lineage>
</organism>
<dbReference type="PANTHER" id="PTHR42709:SF11">
    <property type="entry name" value="DEDA FAMILY PROTEIN"/>
    <property type="match status" value="1"/>
</dbReference>
<evidence type="ECO:0000259" key="2">
    <source>
        <dbReference type="Pfam" id="PF09335"/>
    </source>
</evidence>
<evidence type="ECO:0000313" key="3">
    <source>
        <dbReference type="EMBL" id="WNG51150.1"/>
    </source>
</evidence>
<feature type="transmembrane region" description="Helical" evidence="1">
    <location>
        <begin position="67"/>
        <end position="88"/>
    </location>
</feature>
<sequence>MTDPMPVAAPPAKLSWYRRLYLRVEALSSTKHAVAAMLLVSVVDGSVFPIPPFALLVPMVLAQPQKWFRYALLGTVASIFGGFIGYYLGDLLRQGAVSFLHIDLNMRIQRFGIDATLGELLGQNFWALALLCSVLPTPFKVVAIGSGMVGVPLDRFFLAAVLGRSVRFFAVSGVMRFFGPTARKWLRV</sequence>
<dbReference type="InterPro" id="IPR032816">
    <property type="entry name" value="VTT_dom"/>
</dbReference>
<feature type="transmembrane region" description="Helical" evidence="1">
    <location>
        <begin position="33"/>
        <end position="55"/>
    </location>
</feature>
<name>A0ABY9X6Y0_9BACT</name>
<dbReference type="InterPro" id="IPR051311">
    <property type="entry name" value="DedA_domain"/>
</dbReference>
<dbReference type="Pfam" id="PF09335">
    <property type="entry name" value="VTT_dom"/>
    <property type="match status" value="1"/>
</dbReference>
<protein>
    <submittedName>
        <fullName evidence="3">DedA family protein</fullName>
    </submittedName>
</protein>
<feature type="domain" description="VTT" evidence="2">
    <location>
        <begin position="66"/>
        <end position="175"/>
    </location>
</feature>
<evidence type="ECO:0000313" key="4">
    <source>
        <dbReference type="Proteomes" id="UP001611383"/>
    </source>
</evidence>
<keyword evidence="4" id="KW-1185">Reference proteome</keyword>
<evidence type="ECO:0000256" key="1">
    <source>
        <dbReference type="SAM" id="Phobius"/>
    </source>
</evidence>
<dbReference type="RefSeq" id="WP_395811085.1">
    <property type="nucleotide sequence ID" value="NZ_CP043494.1"/>
</dbReference>
<keyword evidence="1" id="KW-0812">Transmembrane</keyword>
<feature type="transmembrane region" description="Helical" evidence="1">
    <location>
        <begin position="156"/>
        <end position="178"/>
    </location>
</feature>
<dbReference type="PANTHER" id="PTHR42709">
    <property type="entry name" value="ALKALINE PHOSPHATASE LIKE PROTEIN"/>
    <property type="match status" value="1"/>
</dbReference>
<dbReference type="EMBL" id="CP043494">
    <property type="protein sequence ID" value="WNG51150.1"/>
    <property type="molecule type" value="Genomic_DNA"/>
</dbReference>
<dbReference type="Proteomes" id="UP001611383">
    <property type="component" value="Chromosome"/>
</dbReference>
<gene>
    <name evidence="3" type="ORF">F0U60_48750</name>
</gene>